<evidence type="ECO:0000256" key="1">
    <source>
        <dbReference type="SAM" id="MobiDB-lite"/>
    </source>
</evidence>
<dbReference type="InterPro" id="IPR037522">
    <property type="entry name" value="HD_GYP_dom"/>
</dbReference>
<dbReference type="RefSeq" id="WP_123420316.1">
    <property type="nucleotide sequence ID" value="NZ_RJUL01000001.1"/>
</dbReference>
<keyword evidence="3" id="KW-0808">Transferase</keyword>
<feature type="domain" description="HD-GYP" evidence="2">
    <location>
        <begin position="123"/>
        <end position="319"/>
    </location>
</feature>
<gene>
    <name evidence="3" type="ORF">EDC28_101112</name>
</gene>
<reference evidence="3 4" key="1">
    <citation type="submission" date="2018-11" db="EMBL/GenBank/DDBJ databases">
        <title>Genomic Encyclopedia of Type Strains, Phase IV (KMG-IV): sequencing the most valuable type-strain genomes for metagenomic binning, comparative biology and taxonomic classification.</title>
        <authorList>
            <person name="Goeker M."/>
        </authorList>
    </citation>
    <scope>NUCLEOTIDE SEQUENCE [LARGE SCALE GENOMIC DNA]</scope>
    <source>
        <strain evidence="3 4">DSM 21945</strain>
    </source>
</reference>
<dbReference type="Pfam" id="PF13487">
    <property type="entry name" value="HD_5"/>
    <property type="match status" value="1"/>
</dbReference>
<sequence length="383" mass="42080">MPEICVSIEALKVGDLVIRIEESTGYRLKKSGRIQSPQDILALRSAGVSSVWIEPRTEQKEEAPAPDTSAASEEAPAVSGSVAKSRTFYAKARDQMADFYSLVSDGGIPDVEVAQQYASTFVDGALKHPTTLSCLTRIREKDAYLMEHSLNVCILMAIFANHLGIARETIDKLALGALLHDLGKVMVPETILMKPGKLTDAEFEVMKSHVVHSAAILAEEKDLPPEVMDVVANHHERIDGNGYPKGKSGKEVSMYARMVSIVDVYDALTAERCYKEAMAPTKAMRLLMELAGSHFDDNLVRQFVRCMGVYPVGSLVRLKSGRLAVVVELNPESALRPKLKVVYSIASHSHLPVQNLNLLFSSDSIEKAEDPSEWSIDVARYLL</sequence>
<dbReference type="Gene3D" id="1.10.3210.10">
    <property type="entry name" value="Hypothetical protein af1432"/>
    <property type="match status" value="1"/>
</dbReference>
<evidence type="ECO:0000313" key="4">
    <source>
        <dbReference type="Proteomes" id="UP000268033"/>
    </source>
</evidence>
<proteinExistence type="predicted"/>
<dbReference type="InterPro" id="IPR021812">
    <property type="entry name" value="DUF3391"/>
</dbReference>
<comment type="caution">
    <text evidence="3">The sequence shown here is derived from an EMBL/GenBank/DDBJ whole genome shotgun (WGS) entry which is preliminary data.</text>
</comment>
<dbReference type="SMART" id="SM00471">
    <property type="entry name" value="HDc"/>
    <property type="match status" value="1"/>
</dbReference>
<protein>
    <submittedName>
        <fullName evidence="3">Putative nucleotidyltransferase with HDIG domain</fullName>
    </submittedName>
</protein>
<dbReference type="SUPFAM" id="SSF109604">
    <property type="entry name" value="HD-domain/PDEase-like"/>
    <property type="match status" value="1"/>
</dbReference>
<dbReference type="NCBIfam" id="TIGR00277">
    <property type="entry name" value="HDIG"/>
    <property type="match status" value="1"/>
</dbReference>
<organism evidence="3 4">
    <name type="scientific">Gallaecimonas pentaromativorans</name>
    <dbReference type="NCBI Taxonomy" id="584787"/>
    <lineage>
        <taxon>Bacteria</taxon>
        <taxon>Pseudomonadati</taxon>
        <taxon>Pseudomonadota</taxon>
        <taxon>Gammaproteobacteria</taxon>
        <taxon>Enterobacterales</taxon>
        <taxon>Gallaecimonadaceae</taxon>
        <taxon>Gallaecimonas</taxon>
    </lineage>
</organism>
<dbReference type="EMBL" id="RJUL01000001">
    <property type="protein sequence ID" value="ROQ30426.1"/>
    <property type="molecule type" value="Genomic_DNA"/>
</dbReference>
<dbReference type="PROSITE" id="PS51832">
    <property type="entry name" value="HD_GYP"/>
    <property type="match status" value="1"/>
</dbReference>
<accession>A0A3N1Q0S5</accession>
<dbReference type="GO" id="GO:0008081">
    <property type="term" value="F:phosphoric diester hydrolase activity"/>
    <property type="evidence" value="ECO:0007669"/>
    <property type="project" value="UniProtKB-ARBA"/>
</dbReference>
<dbReference type="CDD" id="cd00077">
    <property type="entry name" value="HDc"/>
    <property type="match status" value="1"/>
</dbReference>
<evidence type="ECO:0000313" key="3">
    <source>
        <dbReference type="EMBL" id="ROQ30426.1"/>
    </source>
</evidence>
<evidence type="ECO:0000259" key="2">
    <source>
        <dbReference type="PROSITE" id="PS51832"/>
    </source>
</evidence>
<dbReference type="STRING" id="584787.GCA_001247655_01703"/>
<feature type="region of interest" description="Disordered" evidence="1">
    <location>
        <begin position="56"/>
        <end position="78"/>
    </location>
</feature>
<keyword evidence="4" id="KW-1185">Reference proteome</keyword>
<dbReference type="AlphaFoldDB" id="A0A3N1Q0S5"/>
<name>A0A3N1Q0S5_9GAMM</name>
<dbReference type="InterPro" id="IPR006675">
    <property type="entry name" value="HDIG_dom"/>
</dbReference>
<dbReference type="Pfam" id="PF11871">
    <property type="entry name" value="DUF3391"/>
    <property type="match status" value="1"/>
</dbReference>
<dbReference type="Proteomes" id="UP000268033">
    <property type="component" value="Unassembled WGS sequence"/>
</dbReference>
<dbReference type="InterPro" id="IPR003607">
    <property type="entry name" value="HD/PDEase_dom"/>
</dbReference>
<dbReference type="GO" id="GO:0016740">
    <property type="term" value="F:transferase activity"/>
    <property type="evidence" value="ECO:0007669"/>
    <property type="project" value="UniProtKB-KW"/>
</dbReference>
<dbReference type="PANTHER" id="PTHR43155:SF2">
    <property type="entry name" value="CYCLIC DI-GMP PHOSPHODIESTERASE PA4108"/>
    <property type="match status" value="1"/>
</dbReference>
<dbReference type="PANTHER" id="PTHR43155">
    <property type="entry name" value="CYCLIC DI-GMP PHOSPHODIESTERASE PA4108-RELATED"/>
    <property type="match status" value="1"/>
</dbReference>